<reference evidence="5 6" key="1">
    <citation type="submission" date="2024-09" db="EMBL/GenBank/DDBJ databases">
        <authorList>
            <person name="Sun Q."/>
            <person name="Mori K."/>
        </authorList>
    </citation>
    <scope>NUCLEOTIDE SEQUENCE [LARGE SCALE GENOMIC DNA]</scope>
    <source>
        <strain evidence="5 6">CGMCC 1.12926</strain>
    </source>
</reference>
<dbReference type="EMBL" id="JBHLYW010000006">
    <property type="protein sequence ID" value="MFC0076473.1"/>
    <property type="molecule type" value="Genomic_DNA"/>
</dbReference>
<dbReference type="Proteomes" id="UP001589734">
    <property type="component" value="Unassembled WGS sequence"/>
</dbReference>
<evidence type="ECO:0000256" key="1">
    <source>
        <dbReference type="ARBA" id="ARBA00005104"/>
    </source>
</evidence>
<evidence type="ECO:0000313" key="5">
    <source>
        <dbReference type="EMBL" id="MFC0076473.1"/>
    </source>
</evidence>
<gene>
    <name evidence="5" type="ORF">ACFFLS_05440</name>
</gene>
<keyword evidence="6" id="KW-1185">Reference proteome</keyword>
<protein>
    <submittedName>
        <fullName evidence="5">RibD family protein</fullName>
    </submittedName>
</protein>
<evidence type="ECO:0000256" key="2">
    <source>
        <dbReference type="ARBA" id="ARBA00022857"/>
    </source>
</evidence>
<dbReference type="RefSeq" id="WP_379682334.1">
    <property type="nucleotide sequence ID" value="NZ_JBHLYW010000006.1"/>
</dbReference>
<comment type="caution">
    <text evidence="5">The sequence shown here is derived from an EMBL/GenBank/DDBJ whole genome shotgun (WGS) entry which is preliminary data.</text>
</comment>
<comment type="pathway">
    <text evidence="1">Cofactor biosynthesis; riboflavin biosynthesis.</text>
</comment>
<dbReference type="InterPro" id="IPR050765">
    <property type="entry name" value="Riboflavin_Biosynth_HTPR"/>
</dbReference>
<dbReference type="Pfam" id="PF01872">
    <property type="entry name" value="RibD_C"/>
    <property type="match status" value="1"/>
</dbReference>
<dbReference type="PANTHER" id="PTHR38011">
    <property type="entry name" value="DIHYDROFOLATE REDUCTASE FAMILY PROTEIN (AFU_ORTHOLOGUE AFUA_8G06820)"/>
    <property type="match status" value="1"/>
</dbReference>
<dbReference type="SUPFAM" id="SSF53597">
    <property type="entry name" value="Dihydrofolate reductase-like"/>
    <property type="match status" value="1"/>
</dbReference>
<organism evidence="5 6">
    <name type="scientific">Flavobacterium procerum</name>
    <dbReference type="NCBI Taxonomy" id="1455569"/>
    <lineage>
        <taxon>Bacteria</taxon>
        <taxon>Pseudomonadati</taxon>
        <taxon>Bacteroidota</taxon>
        <taxon>Flavobacteriia</taxon>
        <taxon>Flavobacteriales</taxon>
        <taxon>Flavobacteriaceae</taxon>
        <taxon>Flavobacterium</taxon>
    </lineage>
</organism>
<dbReference type="Gene3D" id="3.40.430.10">
    <property type="entry name" value="Dihydrofolate Reductase, subunit A"/>
    <property type="match status" value="1"/>
</dbReference>
<dbReference type="InterPro" id="IPR024072">
    <property type="entry name" value="DHFR-like_dom_sf"/>
</dbReference>
<name>A0ABV6BLZ7_9FLAO</name>
<feature type="domain" description="Bacterial bifunctional deaminase-reductase C-terminal" evidence="4">
    <location>
        <begin position="97"/>
        <end position="269"/>
    </location>
</feature>
<evidence type="ECO:0000256" key="3">
    <source>
        <dbReference type="ARBA" id="ARBA00023002"/>
    </source>
</evidence>
<dbReference type="InterPro" id="IPR002734">
    <property type="entry name" value="RibDG_C"/>
</dbReference>
<keyword evidence="3" id="KW-0560">Oxidoreductase</keyword>
<accession>A0ABV6BLZ7</accession>
<sequence>MKVKSVYWDLLLNIKEIYKNVDPSNETLYITNDYKVIKNADFSLSEFMAVIYFYPNNEKKAFYKVTYGKNFPKKLKNIFKLYLGYILVNKDAEKPFTCVHVAQTIDGKIATVSGKSKWIGNPENLIHNHRIRALVDAILVGGNTFRIDRPKLNVRLVKGHNPVKVLIANSTLELDDLVAGKTLLFSNKKLSYDHIPSDVEIVNINDDADSICVKSMLKVLKQKGIHSVLIEGGALTIRKFIEKKMLSRIEFHIAPMLFGSGKNGIALDDIEDLDEAILLNNPEYYTMGNAMMIVSNL</sequence>
<keyword evidence="2" id="KW-0521">NADP</keyword>
<proteinExistence type="predicted"/>
<evidence type="ECO:0000259" key="4">
    <source>
        <dbReference type="Pfam" id="PF01872"/>
    </source>
</evidence>
<dbReference type="PANTHER" id="PTHR38011:SF7">
    <property type="entry name" value="2,5-DIAMINO-6-RIBOSYLAMINO-4(3H)-PYRIMIDINONE 5'-PHOSPHATE REDUCTASE"/>
    <property type="match status" value="1"/>
</dbReference>
<evidence type="ECO:0000313" key="6">
    <source>
        <dbReference type="Proteomes" id="UP001589734"/>
    </source>
</evidence>